<proteinExistence type="predicted"/>
<evidence type="ECO:0000313" key="2">
    <source>
        <dbReference type="EMBL" id="OAH98078.1"/>
    </source>
</evidence>
<evidence type="ECO:0000313" key="3">
    <source>
        <dbReference type="Proteomes" id="UP000077763"/>
    </source>
</evidence>
<name>A0A177LZR8_METMH</name>
<accession>A0A177LZR8</accession>
<dbReference type="OrthoDB" id="5730815at2"/>
<protein>
    <submittedName>
        <fullName evidence="2">Uncharacterized protein</fullName>
    </submittedName>
</protein>
<comment type="caution">
    <text evidence="2">The sequence shown here is derived from an EMBL/GenBank/DDBJ whole genome shotgun (WGS) entry which is preliminary data.</text>
</comment>
<dbReference type="EMBL" id="LUUH01000090">
    <property type="protein sequence ID" value="OAH98078.1"/>
    <property type="molecule type" value="Genomic_DNA"/>
</dbReference>
<dbReference type="AlphaFoldDB" id="A0A177LZR8"/>
<organism evidence="2 3">
    <name type="scientific">Methylomonas methanica</name>
    <dbReference type="NCBI Taxonomy" id="421"/>
    <lineage>
        <taxon>Bacteria</taxon>
        <taxon>Pseudomonadati</taxon>
        <taxon>Pseudomonadota</taxon>
        <taxon>Gammaproteobacteria</taxon>
        <taxon>Methylococcales</taxon>
        <taxon>Methylococcaceae</taxon>
        <taxon>Methylomonas</taxon>
    </lineage>
</organism>
<evidence type="ECO:0000313" key="4">
    <source>
        <dbReference type="Proteomes" id="UP000078090"/>
    </source>
</evidence>
<reference evidence="3 4" key="1">
    <citation type="submission" date="2016-03" db="EMBL/GenBank/DDBJ databases">
        <authorList>
            <person name="Ploux O."/>
        </authorList>
    </citation>
    <scope>NUCLEOTIDE SEQUENCE [LARGE SCALE GENOMIC DNA]</scope>
    <source>
        <strain evidence="1 4">R-45363</strain>
        <strain evidence="2 3">R-45371</strain>
    </source>
</reference>
<dbReference type="Proteomes" id="UP000077763">
    <property type="component" value="Unassembled WGS sequence"/>
</dbReference>
<sequence length="228" mass="25849">MPDLEDFLIKLEQDPVVALNEYNFKVDEESLDFVPGQIGIQDEYKQVDVTLVDEAQTIKLRAMTSGDSPRNSLRIWYLPWKRWDEVNQMSGVSGATLDNKGPGIFLTSQLTGCRFTIQYHSGDMTKATVLHLAGNYGENLKGAQARESVESEALTNVPTGGMLRRRYSIGRYSKNPKFFKLPVDGVRTYYDGEKATVLGVRGKDGKWKFFAQQYDRNDAFMKDQVKVL</sequence>
<dbReference type="EMBL" id="LUUG01000128">
    <property type="protein sequence ID" value="OAH96791.1"/>
    <property type="molecule type" value="Genomic_DNA"/>
</dbReference>
<gene>
    <name evidence="1" type="ORF">A1332_05050</name>
    <name evidence="2" type="ORF">A1353_22060</name>
</gene>
<dbReference type="RefSeq" id="WP_064010688.1">
    <property type="nucleotide sequence ID" value="NZ_LUUG01000128.1"/>
</dbReference>
<dbReference type="Proteomes" id="UP000078090">
    <property type="component" value="Unassembled WGS sequence"/>
</dbReference>
<evidence type="ECO:0000313" key="1">
    <source>
        <dbReference type="EMBL" id="OAH96791.1"/>
    </source>
</evidence>